<dbReference type="PROSITE" id="PS50075">
    <property type="entry name" value="CARRIER"/>
    <property type="match status" value="1"/>
</dbReference>
<keyword evidence="7" id="KW-1185">Reference proteome</keyword>
<dbReference type="EMBL" id="CP044622">
    <property type="protein sequence ID" value="QRD82824.1"/>
    <property type="molecule type" value="Genomic_DNA"/>
</dbReference>
<evidence type="ECO:0000259" key="5">
    <source>
        <dbReference type="PROSITE" id="PS50075"/>
    </source>
</evidence>
<dbReference type="Gene3D" id="1.10.1200.10">
    <property type="entry name" value="ACP-like"/>
    <property type="match status" value="1"/>
</dbReference>
<dbReference type="Gene3D" id="3.40.50.720">
    <property type="entry name" value="NAD(P)-binding Rossmann-like Domain"/>
    <property type="match status" value="1"/>
</dbReference>
<dbReference type="Pfam" id="PF00550">
    <property type="entry name" value="PP-binding"/>
    <property type="match status" value="1"/>
</dbReference>
<dbReference type="InterPro" id="IPR009081">
    <property type="entry name" value="PP-bd_ACP"/>
</dbReference>
<dbReference type="InterPro" id="IPR013120">
    <property type="entry name" value="FAR_NAD-bd"/>
</dbReference>
<dbReference type="InterPro" id="IPR025110">
    <property type="entry name" value="AMP-bd_C"/>
</dbReference>
<evidence type="ECO:0000256" key="4">
    <source>
        <dbReference type="SAM" id="MobiDB-lite"/>
    </source>
</evidence>
<dbReference type="AlphaFoldDB" id="A0A7U2MFK6"/>
<dbReference type="Gene3D" id="2.30.38.10">
    <property type="entry name" value="Luciferase, Domain 3"/>
    <property type="match status" value="1"/>
</dbReference>
<dbReference type="Pfam" id="PF13193">
    <property type="entry name" value="AMP-binding_C"/>
    <property type="match status" value="1"/>
</dbReference>
<dbReference type="InterPro" id="IPR045851">
    <property type="entry name" value="AMP-bd_C_sf"/>
</dbReference>
<dbReference type="CDD" id="cd05930">
    <property type="entry name" value="A_NRPS"/>
    <property type="match status" value="1"/>
</dbReference>
<dbReference type="InterPro" id="IPR000873">
    <property type="entry name" value="AMP-dep_synth/lig_dom"/>
</dbReference>
<protein>
    <submittedName>
        <fullName evidence="6">Non-ribosomal peptide synthetase module</fullName>
    </submittedName>
</protein>
<proteinExistence type="inferred from homology"/>
<dbReference type="CDD" id="cd05235">
    <property type="entry name" value="SDR_e1"/>
    <property type="match status" value="1"/>
</dbReference>
<dbReference type="SUPFAM" id="SSF51735">
    <property type="entry name" value="NAD(P)-binding Rossmann-fold domains"/>
    <property type="match status" value="1"/>
</dbReference>
<name>A0A7U2MFK6_ASPFN</name>
<dbReference type="PROSITE" id="PS00455">
    <property type="entry name" value="AMP_BINDING"/>
    <property type="match status" value="1"/>
</dbReference>
<keyword evidence="2" id="KW-0597">Phosphoprotein</keyword>
<dbReference type="PANTHER" id="PTHR44845">
    <property type="entry name" value="CARRIER DOMAIN-CONTAINING PROTEIN"/>
    <property type="match status" value="1"/>
</dbReference>
<dbReference type="Pfam" id="PF00501">
    <property type="entry name" value="AMP-binding"/>
    <property type="match status" value="1"/>
</dbReference>
<dbReference type="VEuPathDB" id="FungiDB:AFLA_000729"/>
<evidence type="ECO:0000313" key="6">
    <source>
        <dbReference type="EMBL" id="QRD82824.1"/>
    </source>
</evidence>
<accession>A0A7U2MFK6</accession>
<dbReference type="NCBIfam" id="TIGR01746">
    <property type="entry name" value="Thioester-redct"/>
    <property type="match status" value="1"/>
</dbReference>
<sequence length="1042" mass="115661">MDRYLSTHVGHRPDAIAIEDDTQKLTYKDLDREVDRLASVLKNYHLSPEEPICIIEGINSNLVIAQLAVIRARLTCVPIEPSTPKLRLSDMLTDIGAKYILSDKEDVADGIEHIVIPITGQSPHGASEAQKDNQVNGSVHDPDHEYRSHILFTSGSSGRPKAVQIPERAIIHLVTKTACTPLEPSDRVALINNPGFDISLFEVFAPLVAGATMVPVPRMVVTDPFAFREFIAEKNISVIFLTAALLSITGHTCPTAFRGVRIVLSAGDVPSVAAVKAILKSSAPPKHLWNTYGPTETTTYSTMHEIKAEEFQHDFLGIGGPAGDTQLCLVDENLKLVTKPGKVGEILLGGPGMTTGYINRPEENKNSFVTLHGIKYYRTGDLARYRVATPDVLEFVGRIDHQVKQGGFRVELGEIEQTLYASGWLTGAVVQQIASQDEGKESFLVAFVIPAVANTVRARTLSEFLGQRLPSYMIPSDFIFCSEYPMTAHDKVDRKALEQQYQESRESQGAANGEQSNDHGNDTESVVKSLWSSLLNKDNIDNDDDFLALGGTSLQCATLISKLRQHLGKTISMGSLHDNSRLGDLVNYLDGFAEGGNAPDEADKWIADSKIADYLHAVPDWQAENEGKVFISGVTGFVGVNFLSRFLRMPTVKEIVCVARSKNGINPRDRVEATLEQYDLWDQSKEHMHKLRVLSGDISLDLLGLPAEQFDWLANWASVVFHLAAKVNFCDPYQAHVDSNTLGTKNMLDLAASGRRKAFHFMSSIDAWGPTGLVFGTRKCLEDEPLERHVRGLPFDIGYAQSKWVAEMMVRRARDRGLPTAIYRPGFTIGDSRNGAGNPDDFFARLIVGSIRLGAFPYLPRQRLEYVTVDYVLDATLHIASHNENLGRSYSLVAPDPKDSVNLEQTVGVIRDLGYPLKHIPYKDWVRMLQRTSDMDNPLLPVMPLLQEPVLNGLTRFETSRNTPHYDSSNTVAALKDAPDIRYFTTVRSTFSNSFSKYKKIASRSVLYITRYSVQESIDSKAWIQFQFANLKRVSLKSQKVI</sequence>
<evidence type="ECO:0000256" key="1">
    <source>
        <dbReference type="ARBA" id="ARBA00022450"/>
    </source>
</evidence>
<evidence type="ECO:0000256" key="3">
    <source>
        <dbReference type="ARBA" id="ARBA00029454"/>
    </source>
</evidence>
<dbReference type="VEuPathDB" id="FungiDB:F9C07_2054134"/>
<dbReference type="Pfam" id="PF07993">
    <property type="entry name" value="NAD_binding_4"/>
    <property type="match status" value="1"/>
</dbReference>
<dbReference type="InterPro" id="IPR020845">
    <property type="entry name" value="AMP-binding_CS"/>
</dbReference>
<gene>
    <name evidence="6" type="ORF">F9C07_2054134</name>
</gene>
<organism evidence="6 7">
    <name type="scientific">Aspergillus flavus (strain ATCC 200026 / FGSC A1120 / IAM 13836 / NRRL 3357 / JCM 12722 / SRRC 167)</name>
    <dbReference type="NCBI Taxonomy" id="332952"/>
    <lineage>
        <taxon>Eukaryota</taxon>
        <taxon>Fungi</taxon>
        <taxon>Dikarya</taxon>
        <taxon>Ascomycota</taxon>
        <taxon>Pezizomycotina</taxon>
        <taxon>Eurotiomycetes</taxon>
        <taxon>Eurotiomycetidae</taxon>
        <taxon>Eurotiales</taxon>
        <taxon>Aspergillaceae</taxon>
        <taxon>Aspergillus</taxon>
        <taxon>Aspergillus subgen. Circumdati</taxon>
    </lineage>
</organism>
<dbReference type="PANTHER" id="PTHR44845:SF6">
    <property type="entry name" value="BETA-ALANINE-ACTIVATING ENZYME"/>
    <property type="match status" value="1"/>
</dbReference>
<dbReference type="InterPro" id="IPR036291">
    <property type="entry name" value="NAD(P)-bd_dom_sf"/>
</dbReference>
<feature type="compositionally biased region" description="Polar residues" evidence="4">
    <location>
        <begin position="500"/>
        <end position="515"/>
    </location>
</feature>
<feature type="region of interest" description="Disordered" evidence="4">
    <location>
        <begin position="500"/>
        <end position="523"/>
    </location>
</feature>
<feature type="domain" description="Carrier" evidence="5">
    <location>
        <begin position="518"/>
        <end position="593"/>
    </location>
</feature>
<keyword evidence="1" id="KW-0596">Phosphopantetheine</keyword>
<evidence type="ECO:0000313" key="7">
    <source>
        <dbReference type="Proteomes" id="UP000596276"/>
    </source>
</evidence>
<dbReference type="InterPro" id="IPR010080">
    <property type="entry name" value="Thioester_reductase-like_dom"/>
</dbReference>
<dbReference type="Gene3D" id="3.40.50.980">
    <property type="match status" value="2"/>
</dbReference>
<dbReference type="SUPFAM" id="SSF47336">
    <property type="entry name" value="ACP-like"/>
    <property type="match status" value="1"/>
</dbReference>
<evidence type="ECO:0000256" key="2">
    <source>
        <dbReference type="ARBA" id="ARBA00022553"/>
    </source>
</evidence>
<reference evidence="7" key="1">
    <citation type="journal article" date="2021" name="G3 (Bethesda)">
        <title>Chromosome assembled and annotated genome sequence of Aspergillus flavus NRRL 3357.</title>
        <authorList>
            <person name="Skerker J.M."/>
            <person name="Pianalto K.M."/>
            <person name="Mondo S.J."/>
            <person name="Yang K."/>
            <person name="Arkin A.P."/>
            <person name="Keller N.P."/>
            <person name="Grigoriev I.V."/>
            <person name="Louise Glass N.L."/>
        </authorList>
    </citation>
    <scope>NUCLEOTIDE SEQUENCE [LARGE SCALE GENOMIC DNA]</scope>
    <source>
        <strain evidence="7">ATCC 200026 / FGSC A1120 / IAM 13836 / NRRL 3357 / JCM 12722 / SRRC 167</strain>
    </source>
</reference>
<comment type="similarity">
    <text evidence="3">Belongs to the NRP synthetase family.</text>
</comment>
<dbReference type="Gene3D" id="3.30.300.30">
    <property type="match status" value="1"/>
</dbReference>
<dbReference type="InterPro" id="IPR036736">
    <property type="entry name" value="ACP-like_sf"/>
</dbReference>
<dbReference type="SUPFAM" id="SSF56801">
    <property type="entry name" value="Acetyl-CoA synthetase-like"/>
    <property type="match status" value="1"/>
</dbReference>
<dbReference type="Proteomes" id="UP000596276">
    <property type="component" value="Chromosome 2"/>
</dbReference>